<accession>A0ACC0TT52</accession>
<reference evidence="1" key="1">
    <citation type="submission" date="2021-03" db="EMBL/GenBank/DDBJ databases">
        <title>Evolutionary priming and transition to the ectomycorrhizal habit in an iconic lineage of mushroom-forming fungi: is preadaptation a requirement?</title>
        <authorList>
            <consortium name="DOE Joint Genome Institute"/>
            <person name="Looney B.P."/>
            <person name="Miyauchi S."/>
            <person name="Morin E."/>
            <person name="Drula E."/>
            <person name="Courty P.E."/>
            <person name="Chicoki N."/>
            <person name="Fauchery L."/>
            <person name="Kohler A."/>
            <person name="Kuo A."/>
            <person name="LaButti K."/>
            <person name="Pangilinan J."/>
            <person name="Lipzen A."/>
            <person name="Riley R."/>
            <person name="Andreopoulos W."/>
            <person name="He G."/>
            <person name="Johnson J."/>
            <person name="Barry K.W."/>
            <person name="Grigoriev I.V."/>
            <person name="Nagy L."/>
            <person name="Hibbett D."/>
            <person name="Henrissat B."/>
            <person name="Matheny P.B."/>
            <person name="Labbe J."/>
            <person name="Martin A.F."/>
        </authorList>
    </citation>
    <scope>NUCLEOTIDE SEQUENCE</scope>
    <source>
        <strain evidence="1">BPL698</strain>
    </source>
</reference>
<proteinExistence type="predicted"/>
<gene>
    <name evidence="1" type="ORF">F5148DRAFT_907045</name>
</gene>
<name>A0ACC0TT52_9AGAM</name>
<sequence length="204" mass="22923">MNPVQTLVLMGPSKGDLSRQREGMRRECTLSILNLVMSLVPLSIFSLVMSMVPLSMSRIRVTSIILLALFPIHLRYQMHLTNIQNLGRDSHINLDMLILLQTFVIIVNKKRTKGEQERESFCGRTTTLSRSRRLRPGPPGLPLRPTSPLSSTLSPPHNVPAALPQSPRRFRPNYEVAPNTPDIHNNALQLTPGTPRRGRDKSLP</sequence>
<organism evidence="1 2">
    <name type="scientific">Russula earlei</name>
    <dbReference type="NCBI Taxonomy" id="71964"/>
    <lineage>
        <taxon>Eukaryota</taxon>
        <taxon>Fungi</taxon>
        <taxon>Dikarya</taxon>
        <taxon>Basidiomycota</taxon>
        <taxon>Agaricomycotina</taxon>
        <taxon>Agaricomycetes</taxon>
        <taxon>Russulales</taxon>
        <taxon>Russulaceae</taxon>
        <taxon>Russula</taxon>
    </lineage>
</organism>
<comment type="caution">
    <text evidence="1">The sequence shown here is derived from an EMBL/GenBank/DDBJ whole genome shotgun (WGS) entry which is preliminary data.</text>
</comment>
<evidence type="ECO:0000313" key="2">
    <source>
        <dbReference type="Proteomes" id="UP001207468"/>
    </source>
</evidence>
<keyword evidence="2" id="KW-1185">Reference proteome</keyword>
<protein>
    <submittedName>
        <fullName evidence="1">Uncharacterized protein</fullName>
    </submittedName>
</protein>
<evidence type="ECO:0000313" key="1">
    <source>
        <dbReference type="EMBL" id="KAI9437402.1"/>
    </source>
</evidence>
<dbReference type="EMBL" id="JAGFNK010000900">
    <property type="protein sequence ID" value="KAI9437402.1"/>
    <property type="molecule type" value="Genomic_DNA"/>
</dbReference>
<dbReference type="Proteomes" id="UP001207468">
    <property type="component" value="Unassembled WGS sequence"/>
</dbReference>